<protein>
    <submittedName>
        <fullName evidence="1">Uncharacterized protein</fullName>
    </submittedName>
</protein>
<organism evidence="1">
    <name type="scientific">bioreactor metagenome</name>
    <dbReference type="NCBI Taxonomy" id="1076179"/>
    <lineage>
        <taxon>unclassified sequences</taxon>
        <taxon>metagenomes</taxon>
        <taxon>ecological metagenomes</taxon>
    </lineage>
</organism>
<dbReference type="EMBL" id="VSSQ01122575">
    <property type="protein sequence ID" value="MPN54392.1"/>
    <property type="molecule type" value="Genomic_DNA"/>
</dbReference>
<reference evidence="1" key="1">
    <citation type="submission" date="2019-08" db="EMBL/GenBank/DDBJ databases">
        <authorList>
            <person name="Kucharzyk K."/>
            <person name="Murdoch R.W."/>
            <person name="Higgins S."/>
            <person name="Loffler F."/>
        </authorList>
    </citation>
    <scope>NUCLEOTIDE SEQUENCE</scope>
</reference>
<comment type="caution">
    <text evidence="1">The sequence shown here is derived from an EMBL/GenBank/DDBJ whole genome shotgun (WGS) entry which is preliminary data.</text>
</comment>
<name>A0A645IU72_9ZZZZ</name>
<dbReference type="AlphaFoldDB" id="A0A645IU72"/>
<accession>A0A645IU72</accession>
<gene>
    <name evidence="1" type="ORF">SDC9_202062</name>
</gene>
<evidence type="ECO:0000313" key="1">
    <source>
        <dbReference type="EMBL" id="MPN54392.1"/>
    </source>
</evidence>
<sequence>MEDGKADRGFISHIAFDQVNHSLNGLGGGDDALDGVDLAIADGQNGFDLEGGTKKTLRPADTSASVQILEGVHREVNANGIVGTDGDLFTFFQAGAFFGSAGSAEHLKAQCHGDKPGIHHFDGIIFKRFLGGKSRED</sequence>
<proteinExistence type="predicted"/>